<protein>
    <submittedName>
        <fullName evidence="1">Uncharacterized protein</fullName>
    </submittedName>
</protein>
<accession>A0A382FC86</accession>
<gene>
    <name evidence="1" type="ORF">METZ01_LOCUS212515</name>
</gene>
<reference evidence="1" key="1">
    <citation type="submission" date="2018-05" db="EMBL/GenBank/DDBJ databases">
        <authorList>
            <person name="Lanie J.A."/>
            <person name="Ng W.-L."/>
            <person name="Kazmierczak K.M."/>
            <person name="Andrzejewski T.M."/>
            <person name="Davidsen T.M."/>
            <person name="Wayne K.J."/>
            <person name="Tettelin H."/>
            <person name="Glass J.I."/>
            <person name="Rusch D."/>
            <person name="Podicherti R."/>
            <person name="Tsui H.-C.T."/>
            <person name="Winkler M.E."/>
        </authorList>
    </citation>
    <scope>NUCLEOTIDE SEQUENCE</scope>
</reference>
<proteinExistence type="predicted"/>
<dbReference type="AlphaFoldDB" id="A0A382FC86"/>
<evidence type="ECO:0000313" key="1">
    <source>
        <dbReference type="EMBL" id="SVB59661.1"/>
    </source>
</evidence>
<feature type="non-terminal residue" evidence="1">
    <location>
        <position position="1"/>
    </location>
</feature>
<name>A0A382FC86_9ZZZZ</name>
<sequence>RWNRKVLFKTPVGDKTKAYSGIKAKLDGARLHGPLEDITVTLSGLTSESGIQKSLFLEMRKSDRLREVIAQLKTSQGSNPILQVKEIEPWSRIPERRMALVTYDP</sequence>
<organism evidence="1">
    <name type="scientific">marine metagenome</name>
    <dbReference type="NCBI Taxonomy" id="408172"/>
    <lineage>
        <taxon>unclassified sequences</taxon>
        <taxon>metagenomes</taxon>
        <taxon>ecological metagenomes</taxon>
    </lineage>
</organism>
<dbReference type="EMBL" id="UINC01048742">
    <property type="protein sequence ID" value="SVB59661.1"/>
    <property type="molecule type" value="Genomic_DNA"/>
</dbReference>